<sequence>MVVTAPGTDLERLGAYVLPGRVPDPRLAVGQARTAEHLGLGTVWLSERWGTKDLGVLTGAIGATSERVRIASGITHFGVRHPLTLASMAMTAQAMTGGRFVLGVGRSVAATWKAVGLPVVTNAVLVDAADIVRRLCRGERVSYEGPAGNYPRMRLGDLPDAPVPPLVLAAIGPKSLALAGAHFDGVLLHPFLTPDAVKRSAESVRRAAEEAGRDPAAVRVYATVVVAPDLPPREEAAVVTARALTYFQIPGFGENLATINGWDPAPLATLRAHPMFAGIRGAADHHYTRDQLVDVARELIPADWLESSAAAGPAALCAERVRTYLTAGADEIALHGSTPELLGPLVQHFRAS</sequence>
<dbReference type="NCBIfam" id="TIGR03857">
    <property type="entry name" value="F420_MSMEG_2249"/>
    <property type="match status" value="1"/>
</dbReference>
<dbReference type="InterPro" id="IPR050564">
    <property type="entry name" value="F420-G6PD/mer"/>
</dbReference>
<organism evidence="3 4">
    <name type="scientific">Cryptosporangium aurantiacum</name>
    <dbReference type="NCBI Taxonomy" id="134849"/>
    <lineage>
        <taxon>Bacteria</taxon>
        <taxon>Bacillati</taxon>
        <taxon>Actinomycetota</taxon>
        <taxon>Actinomycetes</taxon>
        <taxon>Cryptosporangiales</taxon>
        <taxon>Cryptosporangiaceae</taxon>
        <taxon>Cryptosporangium</taxon>
    </lineage>
</organism>
<reference evidence="3 4" key="1">
    <citation type="submission" date="2016-11" db="EMBL/GenBank/DDBJ databases">
        <authorList>
            <person name="Jaros S."/>
            <person name="Januszkiewicz K."/>
            <person name="Wedrychowicz H."/>
        </authorList>
    </citation>
    <scope>NUCLEOTIDE SEQUENCE [LARGE SCALE GENOMIC DNA]</scope>
    <source>
        <strain evidence="3 4">DSM 46144</strain>
    </source>
</reference>
<dbReference type="Gene3D" id="3.20.20.30">
    <property type="entry name" value="Luciferase-like domain"/>
    <property type="match status" value="1"/>
</dbReference>
<keyword evidence="4" id="KW-1185">Reference proteome</keyword>
<accession>A0A1M7PLW7</accession>
<name>A0A1M7PLW7_9ACTN</name>
<dbReference type="PANTHER" id="PTHR43244">
    <property type="match status" value="1"/>
</dbReference>
<dbReference type="CDD" id="cd01097">
    <property type="entry name" value="Tetrahydromethanopterin_reductase"/>
    <property type="match status" value="1"/>
</dbReference>
<gene>
    <name evidence="3" type="ORF">SAMN05443668_103479</name>
</gene>
<dbReference type="AlphaFoldDB" id="A0A1M7PLW7"/>
<dbReference type="EMBL" id="FRCS01000003">
    <property type="protein sequence ID" value="SHN18167.1"/>
    <property type="molecule type" value="Genomic_DNA"/>
</dbReference>
<dbReference type="OrthoDB" id="5723777at2"/>
<dbReference type="STRING" id="134849.SAMN05443668_103479"/>
<proteinExistence type="predicted"/>
<protein>
    <submittedName>
        <fullName evidence="3">Probable F420-dependent oxidoreductase, MSMEG_2249 family</fullName>
    </submittedName>
</protein>
<dbReference type="Pfam" id="PF00296">
    <property type="entry name" value="Bac_luciferase"/>
    <property type="match status" value="1"/>
</dbReference>
<evidence type="ECO:0000313" key="4">
    <source>
        <dbReference type="Proteomes" id="UP000184440"/>
    </source>
</evidence>
<evidence type="ECO:0000259" key="2">
    <source>
        <dbReference type="Pfam" id="PF00296"/>
    </source>
</evidence>
<dbReference type="InterPro" id="IPR011251">
    <property type="entry name" value="Luciferase-like_dom"/>
</dbReference>
<feature type="domain" description="Luciferase-like" evidence="2">
    <location>
        <begin position="21"/>
        <end position="330"/>
    </location>
</feature>
<dbReference type="SUPFAM" id="SSF51679">
    <property type="entry name" value="Bacterial luciferase-like"/>
    <property type="match status" value="1"/>
</dbReference>
<evidence type="ECO:0000256" key="1">
    <source>
        <dbReference type="ARBA" id="ARBA00023002"/>
    </source>
</evidence>
<dbReference type="InterPro" id="IPR036661">
    <property type="entry name" value="Luciferase-like_sf"/>
</dbReference>
<dbReference type="GO" id="GO:0016705">
    <property type="term" value="F:oxidoreductase activity, acting on paired donors, with incorporation or reduction of molecular oxygen"/>
    <property type="evidence" value="ECO:0007669"/>
    <property type="project" value="InterPro"/>
</dbReference>
<dbReference type="InterPro" id="IPR022378">
    <property type="entry name" value="F420_OxRdatse_MSMEG2249_pred"/>
</dbReference>
<dbReference type="PANTHER" id="PTHR43244:SF1">
    <property type="entry name" value="5,10-METHYLENETETRAHYDROMETHANOPTERIN REDUCTASE"/>
    <property type="match status" value="1"/>
</dbReference>
<evidence type="ECO:0000313" key="3">
    <source>
        <dbReference type="EMBL" id="SHN18167.1"/>
    </source>
</evidence>
<keyword evidence="1" id="KW-0560">Oxidoreductase</keyword>
<dbReference type="Proteomes" id="UP000184440">
    <property type="component" value="Unassembled WGS sequence"/>
</dbReference>